<reference evidence="2" key="1">
    <citation type="journal article" date="2017" name="Nat. Microbiol.">
        <title>Global analysis of biosynthetic gene clusters reveals vast potential of secondary metabolite production in Penicillium species.</title>
        <authorList>
            <person name="Nielsen J.C."/>
            <person name="Grijseels S."/>
            <person name="Prigent S."/>
            <person name="Ji B."/>
            <person name="Dainat J."/>
            <person name="Nielsen K.F."/>
            <person name="Frisvad J.C."/>
            <person name="Workman M."/>
            <person name="Nielsen J."/>
        </authorList>
    </citation>
    <scope>NUCLEOTIDE SEQUENCE [LARGE SCALE GENOMIC DNA]</scope>
    <source>
        <strain evidence="2">IBT 29486</strain>
    </source>
</reference>
<dbReference type="InterPro" id="IPR006175">
    <property type="entry name" value="YjgF/YER057c/UK114"/>
</dbReference>
<dbReference type="STRING" id="29845.A0A1V6SDQ2"/>
<dbReference type="EMBL" id="MDYP01000001">
    <property type="protein sequence ID" value="OQE12131.1"/>
    <property type="molecule type" value="Genomic_DNA"/>
</dbReference>
<sequence>MQSTSGESAQCAMLEDEHPPEYHTIQPRAVIECIRTSSAPLPPSGSSQAFKVNGMIYVAAQVAALPRGGMAIGETAAVERIFLNLEAILKAAGSSFDRVVKTTVGFDS</sequence>
<evidence type="ECO:0000313" key="2">
    <source>
        <dbReference type="Proteomes" id="UP000191518"/>
    </source>
</evidence>
<comment type="caution">
    <text evidence="1">The sequence shown here is derived from an EMBL/GenBank/DDBJ whole genome shotgun (WGS) entry which is preliminary data.</text>
</comment>
<evidence type="ECO:0000313" key="1">
    <source>
        <dbReference type="EMBL" id="OQE12131.1"/>
    </source>
</evidence>
<dbReference type="Pfam" id="PF01042">
    <property type="entry name" value="Ribonuc_L-PSP"/>
    <property type="match status" value="1"/>
</dbReference>
<dbReference type="AlphaFoldDB" id="A0A1V6SDQ2"/>
<organism evidence="1 2">
    <name type="scientific">Penicillium vulpinum</name>
    <dbReference type="NCBI Taxonomy" id="29845"/>
    <lineage>
        <taxon>Eukaryota</taxon>
        <taxon>Fungi</taxon>
        <taxon>Dikarya</taxon>
        <taxon>Ascomycota</taxon>
        <taxon>Pezizomycotina</taxon>
        <taxon>Eurotiomycetes</taxon>
        <taxon>Eurotiomycetidae</taxon>
        <taxon>Eurotiales</taxon>
        <taxon>Aspergillaceae</taxon>
        <taxon>Penicillium</taxon>
    </lineage>
</organism>
<name>A0A1V6SDQ2_9EURO</name>
<dbReference type="Gene3D" id="3.30.1330.40">
    <property type="entry name" value="RutC-like"/>
    <property type="match status" value="1"/>
</dbReference>
<dbReference type="SUPFAM" id="SSF55298">
    <property type="entry name" value="YjgF-like"/>
    <property type="match status" value="1"/>
</dbReference>
<dbReference type="Proteomes" id="UP000191518">
    <property type="component" value="Unassembled WGS sequence"/>
</dbReference>
<keyword evidence="2" id="KW-1185">Reference proteome</keyword>
<protein>
    <submittedName>
        <fullName evidence="1">Uncharacterized protein</fullName>
    </submittedName>
</protein>
<dbReference type="InterPro" id="IPR035959">
    <property type="entry name" value="RutC-like_sf"/>
</dbReference>
<accession>A0A1V6SDQ2</accession>
<proteinExistence type="predicted"/>
<gene>
    <name evidence="1" type="ORF">PENVUL_c001G01378</name>
</gene>
<dbReference type="CDD" id="cd00448">
    <property type="entry name" value="YjgF_YER057c_UK114_family"/>
    <property type="match status" value="1"/>
</dbReference>